<organism evidence="1 2">
    <name type="scientific">Scale drop disease virus</name>
    <dbReference type="NCBI Taxonomy" id="1697349"/>
    <lineage>
        <taxon>Viruses</taxon>
        <taxon>Varidnaviria</taxon>
        <taxon>Bamfordvirae</taxon>
        <taxon>Nucleocytoviricota</taxon>
        <taxon>Megaviricetes</taxon>
        <taxon>Pimascovirales</taxon>
        <taxon>Pimascovirales incertae sedis</taxon>
        <taxon>Iridoviridae</taxon>
        <taxon>Alphairidovirinae</taxon>
        <taxon>Megalocytivirus</taxon>
        <taxon>Megalocytivirus lates1</taxon>
    </lineage>
</organism>
<evidence type="ECO:0000313" key="1">
    <source>
        <dbReference type="EMBL" id="QLI60765.1"/>
    </source>
</evidence>
<dbReference type="Proteomes" id="UP000510602">
    <property type="component" value="Segment"/>
</dbReference>
<sequence>MLPIQVIWNNIHEVAHLFPMQTYDQFITHLARLHRSHRDFINVSAKNMQELLEATTVTVTDYLPTVVRQTDMTVPNLSHLPDDVRTLLAEVFIVTHVSALDPYFQITMEDARVVRDVRDVIGRGYAITDQLNQMTQIVQLDLVRTDVPFLQFTPIEYVREHLHITLDFPQQYESIYNLFDQIKPSKYTPHIQTDKFFKTRFNFIPSKKWIETKTADNTIVVKYNPETVGVRQLNDPYQTYYEAEIYRDGLAKIDIPVGHRYVNKQTCIERAFNGFTLKQHRQHLLICTSSIRTNNLYDPMTFTDFIMNDKYTSRTFSINESNIAHRQRPIVYITFNDTKQLIGLSLIKDIINLKFKVVNQTTLDFLFQCLSIMWHRYSTYRQECITFYKRYGIDPVSTLLIESNAPLTDASGGTLRDYEPDVFIPKYSRHCLHLPRVVNDHEAREIRDSYGEEYVMEWPLYGETTKRFYACTHNPNEPFPGVRPNALATNKDKYPFVPCCFKVNQYTKKTGGLTKYMKGVIQHQQIESPIVVEEQVTAVPDNIKQLLGPDITLQSVDQSHVSFFHCLNIPMARVMEIINTPDHPAIIACYQELYTLMPKFDDTIVDEFISVDCKGVLMGEFFYRIAEYILDMPVYLFDRTGFIIPPHRLVHLKFTPEQQYALCVYNDGKNQYSLITNVSYTASEIHDMFIDACNQFENGKPMARIPYIKTVNAQQIDRYGKCRRVRLTDGTIQHVKPCPPYPVPLFVTGDEYVTNRHPVIQLDYNERDFRDLYGRLKKLYSESNLKDVDAFAALSMRQDNTDSVIRNNIFYSPYVDKFIDKLKLEQQNNTLDVNRDTTYTTPNDFMMDDSYTVWSTDNFPNLFDPELNVALSFDADNDEPYLYAVSHDQVCLFQNCNNSIALAAYVCDVWRHKKYNCFKDSAVPDVASRETTNPDYILINGKLLHYNGRIVVTNQFDTGVVELKPNVYAALMKI</sequence>
<name>A0A7D5UL66_9VIRU</name>
<proteinExistence type="predicted"/>
<accession>A0A7D5UL66</accession>
<evidence type="ECO:0000313" key="2">
    <source>
        <dbReference type="Proteomes" id="UP000510602"/>
    </source>
</evidence>
<dbReference type="EMBL" id="MN562489">
    <property type="protein sequence ID" value="QLI60765.1"/>
    <property type="molecule type" value="Genomic_DNA"/>
</dbReference>
<dbReference type="Pfam" id="PF19061">
    <property type="entry name" value="DUF5757"/>
    <property type="match status" value="1"/>
</dbReference>
<protein>
    <submittedName>
        <fullName evidence="1">Putative structural protein</fullName>
    </submittedName>
</protein>
<reference evidence="1 2" key="1">
    <citation type="submission" date="2019-10" db="EMBL/GenBank/DDBJ databases">
        <authorList>
            <person name="Kayansamruaj P."/>
        </authorList>
    </citation>
    <scope>NUCLEOTIDE SEQUENCE [LARGE SCALE GENOMIC DNA]</scope>
    <source>
        <strain evidence="1">SDDV_Thai_2019</strain>
    </source>
</reference>
<dbReference type="InterPro" id="IPR043920">
    <property type="entry name" value="DUF5757"/>
</dbReference>